<evidence type="ECO:0000313" key="8">
    <source>
        <dbReference type="Proteomes" id="UP000807504"/>
    </source>
</evidence>
<dbReference type="Proteomes" id="UP000807504">
    <property type="component" value="Unassembled WGS sequence"/>
</dbReference>
<dbReference type="AlphaFoldDB" id="A0A8T0EBM9"/>
<proteinExistence type="inferred from homology"/>
<evidence type="ECO:0000256" key="5">
    <source>
        <dbReference type="SAM" id="MobiDB-lite"/>
    </source>
</evidence>
<protein>
    <submittedName>
        <fullName evidence="7">Nucleolar protein 58 like protein</fullName>
    </submittedName>
</protein>
<comment type="caution">
    <text evidence="7">The sequence shown here is derived from an EMBL/GenBank/DDBJ whole genome shotgun (WGS) entry which is preliminary data.</text>
</comment>
<dbReference type="GO" id="GO:0031428">
    <property type="term" value="C:box C/D methylation guide snoRNP complex"/>
    <property type="evidence" value="ECO:0007669"/>
    <property type="project" value="InterPro"/>
</dbReference>
<dbReference type="Gene3D" id="1.10.246.90">
    <property type="entry name" value="Nop domain"/>
    <property type="match status" value="1"/>
</dbReference>
<evidence type="ECO:0000256" key="2">
    <source>
        <dbReference type="ARBA" id="ARBA00009211"/>
    </source>
</evidence>
<sequence>MLVLFETSGGFAIFKLLKEKKLKKPDNLYEEFESPEKAAKLLKLVHFEKFVDMEDALATASSVINNKLSKKMKKCLKNLVSEEAQEELAVADKFLGQCISKKLNITCVNNNAVAELMRCIREHLDSLMQGISTKELTAMSLGIAHGLARYKFKFSPDKIDKMVIEAVSALDDLDKEINNYVMRLKEWYGWHFPELAKLINDNQLYLKIIVHMGDRENAPKTDFSTFLSEEDEDKVKKMSEISMGCEMQEDDMFQIQSTCKEVMHLQECRANLYEYLKNRMVAVAPNVVALVGEMVGARLIARAGSLINLAKQPASTVQILGAEKALFRALKARHETPKYGLIYHAQYVGQTNAANRGKASRMLAAKTSLAARVDAFGEEDIDIGTAHRATLERNLKRIEEGKKTRISGTGKQKARFEKYENKSKVFQYKSSDDSFLPAKSEKSFGKRKSFSEDQEKPSKKIKVEVKKEEEEGDDE</sequence>
<evidence type="ECO:0000256" key="3">
    <source>
        <dbReference type="ARBA" id="ARBA00022517"/>
    </source>
</evidence>
<dbReference type="EMBL" id="JABXBU010002228">
    <property type="protein sequence ID" value="KAF8770109.1"/>
    <property type="molecule type" value="Genomic_DNA"/>
</dbReference>
<organism evidence="7 8">
    <name type="scientific">Argiope bruennichi</name>
    <name type="common">Wasp spider</name>
    <name type="synonym">Aranea bruennichi</name>
    <dbReference type="NCBI Taxonomy" id="94029"/>
    <lineage>
        <taxon>Eukaryota</taxon>
        <taxon>Metazoa</taxon>
        <taxon>Ecdysozoa</taxon>
        <taxon>Arthropoda</taxon>
        <taxon>Chelicerata</taxon>
        <taxon>Arachnida</taxon>
        <taxon>Araneae</taxon>
        <taxon>Araneomorphae</taxon>
        <taxon>Entelegynae</taxon>
        <taxon>Araneoidea</taxon>
        <taxon>Araneidae</taxon>
        <taxon>Argiope</taxon>
    </lineage>
</organism>
<dbReference type="InterPro" id="IPR042239">
    <property type="entry name" value="Nop_C"/>
</dbReference>
<feature type="region of interest" description="Disordered" evidence="5">
    <location>
        <begin position="434"/>
        <end position="475"/>
    </location>
</feature>
<dbReference type="GO" id="GO:0032040">
    <property type="term" value="C:small-subunit processome"/>
    <property type="evidence" value="ECO:0007669"/>
    <property type="project" value="InterPro"/>
</dbReference>
<dbReference type="OrthoDB" id="6780543at2759"/>
<dbReference type="SUPFAM" id="SSF89124">
    <property type="entry name" value="Nop domain"/>
    <property type="match status" value="1"/>
</dbReference>
<dbReference type="Pfam" id="PF08156">
    <property type="entry name" value="NOP5NT"/>
    <property type="match status" value="1"/>
</dbReference>
<feature type="domain" description="Nop" evidence="6">
    <location>
        <begin position="283"/>
        <end position="400"/>
    </location>
</feature>
<dbReference type="InterPro" id="IPR036070">
    <property type="entry name" value="Nop_dom_sf"/>
</dbReference>
<comment type="subcellular location">
    <subcellularLocation>
        <location evidence="1">Nucleus</location>
        <location evidence="1">Nucleolus</location>
    </subcellularLocation>
</comment>
<dbReference type="OMA" id="NRMMVLA"/>
<dbReference type="Pfam" id="PF01798">
    <property type="entry name" value="Nop"/>
    <property type="match status" value="1"/>
</dbReference>
<dbReference type="InterPro" id="IPR045056">
    <property type="entry name" value="Nop56/Nop58"/>
</dbReference>
<dbReference type="FunFam" id="1.10.246.90:FF:000005">
    <property type="entry name" value="Nucleolar protein 5, putative"/>
    <property type="match status" value="1"/>
</dbReference>
<evidence type="ECO:0000313" key="7">
    <source>
        <dbReference type="EMBL" id="KAF8770109.1"/>
    </source>
</evidence>
<dbReference type="GO" id="GO:0030515">
    <property type="term" value="F:snoRNA binding"/>
    <property type="evidence" value="ECO:0007669"/>
    <property type="project" value="InterPro"/>
</dbReference>
<dbReference type="Gene3D" id="1.10.287.4070">
    <property type="match status" value="1"/>
</dbReference>
<keyword evidence="3" id="KW-0690">Ribosome biogenesis</keyword>
<comment type="similarity">
    <text evidence="2">Belongs to the NOP5/NOP56 family.</text>
</comment>
<dbReference type="SMART" id="SM00931">
    <property type="entry name" value="NOSIC"/>
    <property type="match status" value="1"/>
</dbReference>
<evidence type="ECO:0000256" key="1">
    <source>
        <dbReference type="ARBA" id="ARBA00004604"/>
    </source>
</evidence>
<dbReference type="InterPro" id="IPR012976">
    <property type="entry name" value="NOSIC"/>
</dbReference>
<evidence type="ECO:0000259" key="6">
    <source>
        <dbReference type="PROSITE" id="PS51358"/>
    </source>
</evidence>
<keyword evidence="8" id="KW-1185">Reference proteome</keyword>
<evidence type="ECO:0000256" key="4">
    <source>
        <dbReference type="ARBA" id="ARBA00023242"/>
    </source>
</evidence>
<dbReference type="PROSITE" id="PS51358">
    <property type="entry name" value="NOP"/>
    <property type="match status" value="1"/>
</dbReference>
<accession>A0A8T0EBM9</accession>
<dbReference type="PANTHER" id="PTHR10894">
    <property type="entry name" value="NUCLEOLAR PROTEIN 5 NUCLEOLAR PROTEIN NOP5 NOP58"/>
    <property type="match status" value="1"/>
</dbReference>
<dbReference type="GO" id="GO:0042254">
    <property type="term" value="P:ribosome biogenesis"/>
    <property type="evidence" value="ECO:0007669"/>
    <property type="project" value="UniProtKB-KW"/>
</dbReference>
<dbReference type="FunFam" id="1.10.287.4070:FF:000001">
    <property type="entry name" value="Probable Nucleolar protein 58"/>
    <property type="match status" value="1"/>
</dbReference>
<reference evidence="7" key="1">
    <citation type="journal article" date="2020" name="bioRxiv">
        <title>Chromosome-level reference genome of the European wasp spider Argiope bruennichi: a resource for studies on range expansion and evolutionary adaptation.</title>
        <authorList>
            <person name="Sheffer M.M."/>
            <person name="Hoppe A."/>
            <person name="Krehenwinkel H."/>
            <person name="Uhl G."/>
            <person name="Kuss A.W."/>
            <person name="Jensen L."/>
            <person name="Jensen C."/>
            <person name="Gillespie R.G."/>
            <person name="Hoff K.J."/>
            <person name="Prost S."/>
        </authorList>
    </citation>
    <scope>NUCLEOTIDE SEQUENCE</scope>
</reference>
<feature type="compositionally biased region" description="Basic and acidic residues" evidence="5">
    <location>
        <begin position="439"/>
        <end position="469"/>
    </location>
</feature>
<dbReference type="PANTHER" id="PTHR10894:SF1">
    <property type="entry name" value="NUCLEOLAR PROTEIN 58"/>
    <property type="match status" value="1"/>
</dbReference>
<keyword evidence="4" id="KW-0539">Nucleus</keyword>
<name>A0A8T0EBM9_ARGBR</name>
<dbReference type="InterPro" id="IPR012974">
    <property type="entry name" value="NOP58/56_N"/>
</dbReference>
<reference evidence="7" key="2">
    <citation type="submission" date="2020-06" db="EMBL/GenBank/DDBJ databases">
        <authorList>
            <person name="Sheffer M."/>
        </authorList>
    </citation>
    <scope>NUCLEOTIDE SEQUENCE</scope>
</reference>
<dbReference type="InterPro" id="IPR002687">
    <property type="entry name" value="Nop_dom"/>
</dbReference>
<gene>
    <name evidence="7" type="ORF">HNY73_017679</name>
</gene>